<dbReference type="InterPro" id="IPR051164">
    <property type="entry name" value="NmrA-like_oxidored"/>
</dbReference>
<sequence>MEEKKTIAILGITGTQGGSVARKFLSLSDPPWTVRGITRSLTSPAALSLSASGVDLVQADIDSPSSLIAAFAGAHAIFAVTDFWAPYFSSFGELSQISDRATGEHAFAIEVRRGKNIVDAAAAAGGRLERFVWSTLPSFKELSRGKYGFAFHFDSKAVVAGYLRGKEGGGLWERSSLLNMGFYTDNMIKYGGFMGAAKVCFLFFFFLDFWGRKAKGKQDMEDGKYILRKPGKNDAIHPFVVTGDTGEFVELLVRAPPKQNLLGVSEMSDYVTYMKIWTEVTGVPSEVREITVEEADKAAPGGIGREAAESTATSAEFGWGKDLVMPKDLDPNIKLTSLRSYIENEDWEIFLSKI</sequence>
<dbReference type="Gene3D" id="3.40.50.720">
    <property type="entry name" value="NAD(P)-binding Rossmann-like Domain"/>
    <property type="match status" value="1"/>
</dbReference>
<keyword evidence="3" id="KW-0472">Membrane</keyword>
<dbReference type="Pfam" id="PF05368">
    <property type="entry name" value="NmrA"/>
    <property type="match status" value="1"/>
</dbReference>
<keyword evidence="6" id="KW-1185">Reference proteome</keyword>
<evidence type="ECO:0000256" key="2">
    <source>
        <dbReference type="ARBA" id="ARBA00022857"/>
    </source>
</evidence>
<dbReference type="RefSeq" id="XP_018070205.1">
    <property type="nucleotide sequence ID" value="XM_018210839.1"/>
</dbReference>
<gene>
    <name evidence="5" type="ORF">LY89DRAFT_618503</name>
</gene>
<dbReference type="EMBL" id="KQ947417">
    <property type="protein sequence ID" value="KUJ15850.1"/>
    <property type="molecule type" value="Genomic_DNA"/>
</dbReference>
<evidence type="ECO:0000313" key="6">
    <source>
        <dbReference type="Proteomes" id="UP000070700"/>
    </source>
</evidence>
<dbReference type="STRING" id="149040.A0A194X6P1"/>
<keyword evidence="3" id="KW-1133">Transmembrane helix</keyword>
<dbReference type="GeneID" id="28820565"/>
<dbReference type="PANTHER" id="PTHR42748:SF26">
    <property type="entry name" value="NMRA-LIKE DOMAIN-CONTAINING PROTEIN"/>
    <property type="match status" value="1"/>
</dbReference>
<name>A0A194X6P1_MOLSC</name>
<reference evidence="5 6" key="1">
    <citation type="submission" date="2015-10" db="EMBL/GenBank/DDBJ databases">
        <title>Full genome of DAOMC 229536 Phialocephala scopiformis, a fungal endophyte of spruce producing the potent anti-insectan compound rugulosin.</title>
        <authorList>
            <consortium name="DOE Joint Genome Institute"/>
            <person name="Walker A.K."/>
            <person name="Frasz S.L."/>
            <person name="Seifert K.A."/>
            <person name="Miller J.D."/>
            <person name="Mondo S.J."/>
            <person name="Labutti K."/>
            <person name="Lipzen A."/>
            <person name="Dockter R."/>
            <person name="Kennedy M."/>
            <person name="Grigoriev I.V."/>
            <person name="Spatafora J.W."/>
        </authorList>
    </citation>
    <scope>NUCLEOTIDE SEQUENCE [LARGE SCALE GENOMIC DNA]</scope>
    <source>
        <strain evidence="5 6">CBS 120377</strain>
    </source>
</reference>
<evidence type="ECO:0000256" key="3">
    <source>
        <dbReference type="SAM" id="Phobius"/>
    </source>
</evidence>
<dbReference type="AlphaFoldDB" id="A0A194X6P1"/>
<feature type="domain" description="NmrA-like" evidence="4">
    <location>
        <begin position="3"/>
        <end position="187"/>
    </location>
</feature>
<evidence type="ECO:0000313" key="5">
    <source>
        <dbReference type="EMBL" id="KUJ15850.1"/>
    </source>
</evidence>
<dbReference type="InterPro" id="IPR036291">
    <property type="entry name" value="NAD(P)-bd_dom_sf"/>
</dbReference>
<dbReference type="KEGG" id="psco:LY89DRAFT_618503"/>
<keyword evidence="3" id="KW-0812">Transmembrane</keyword>
<evidence type="ECO:0000256" key="1">
    <source>
        <dbReference type="ARBA" id="ARBA00006328"/>
    </source>
</evidence>
<dbReference type="PANTHER" id="PTHR42748">
    <property type="entry name" value="NITROGEN METABOLITE REPRESSION PROTEIN NMRA FAMILY MEMBER"/>
    <property type="match status" value="1"/>
</dbReference>
<dbReference type="GO" id="GO:0005634">
    <property type="term" value="C:nucleus"/>
    <property type="evidence" value="ECO:0007669"/>
    <property type="project" value="TreeGrafter"/>
</dbReference>
<proteinExistence type="inferred from homology"/>
<dbReference type="Gene3D" id="3.90.25.10">
    <property type="entry name" value="UDP-galactose 4-epimerase, domain 1"/>
    <property type="match status" value="1"/>
</dbReference>
<evidence type="ECO:0000259" key="4">
    <source>
        <dbReference type="Pfam" id="PF05368"/>
    </source>
</evidence>
<accession>A0A194X6P1</accession>
<protein>
    <submittedName>
        <fullName evidence="5">NAD(P)-binding protein</fullName>
    </submittedName>
</protein>
<comment type="similarity">
    <text evidence="1">Belongs to the NmrA-type oxidoreductase family.</text>
</comment>
<dbReference type="OrthoDB" id="3358371at2759"/>
<organism evidence="5 6">
    <name type="scientific">Mollisia scopiformis</name>
    <name type="common">Conifer needle endophyte fungus</name>
    <name type="synonym">Phialocephala scopiformis</name>
    <dbReference type="NCBI Taxonomy" id="149040"/>
    <lineage>
        <taxon>Eukaryota</taxon>
        <taxon>Fungi</taxon>
        <taxon>Dikarya</taxon>
        <taxon>Ascomycota</taxon>
        <taxon>Pezizomycotina</taxon>
        <taxon>Leotiomycetes</taxon>
        <taxon>Helotiales</taxon>
        <taxon>Mollisiaceae</taxon>
        <taxon>Mollisia</taxon>
    </lineage>
</organism>
<dbReference type="InterPro" id="IPR008030">
    <property type="entry name" value="NmrA-like"/>
</dbReference>
<dbReference type="Proteomes" id="UP000070700">
    <property type="component" value="Unassembled WGS sequence"/>
</dbReference>
<dbReference type="InParanoid" id="A0A194X6P1"/>
<dbReference type="SUPFAM" id="SSF51735">
    <property type="entry name" value="NAD(P)-binding Rossmann-fold domains"/>
    <property type="match status" value="1"/>
</dbReference>
<keyword evidence="2" id="KW-0521">NADP</keyword>
<feature type="transmembrane region" description="Helical" evidence="3">
    <location>
        <begin position="190"/>
        <end position="210"/>
    </location>
</feature>